<dbReference type="KEGG" id="csol:105362883"/>
<proteinExistence type="predicted"/>
<dbReference type="Gene3D" id="2.40.50.90">
    <property type="match status" value="1"/>
</dbReference>
<keyword evidence="1" id="KW-1185">Reference proteome</keyword>
<organism evidence="1 2">
    <name type="scientific">Ceratosolen solmsi marchali</name>
    <dbReference type="NCBI Taxonomy" id="326594"/>
    <lineage>
        <taxon>Eukaryota</taxon>
        <taxon>Metazoa</taxon>
        <taxon>Ecdysozoa</taxon>
        <taxon>Arthropoda</taxon>
        <taxon>Hexapoda</taxon>
        <taxon>Insecta</taxon>
        <taxon>Pterygota</taxon>
        <taxon>Neoptera</taxon>
        <taxon>Endopterygota</taxon>
        <taxon>Hymenoptera</taxon>
        <taxon>Apocrita</taxon>
        <taxon>Proctotrupomorpha</taxon>
        <taxon>Chalcidoidea</taxon>
        <taxon>Agaonidae</taxon>
        <taxon>Agaoninae</taxon>
        <taxon>Ceratosolen</taxon>
    </lineage>
</organism>
<dbReference type="PANTHER" id="PTHR28434">
    <property type="entry name" value="PROTEIN C3ORF33"/>
    <property type="match status" value="1"/>
</dbReference>
<gene>
    <name evidence="2" type="primary">LOC105362883</name>
</gene>
<protein>
    <submittedName>
        <fullName evidence="2">Uncharacterized protein LOC105362883</fullName>
    </submittedName>
</protein>
<dbReference type="SUPFAM" id="SSF50199">
    <property type="entry name" value="Staphylococcal nuclease"/>
    <property type="match status" value="1"/>
</dbReference>
<reference evidence="2" key="1">
    <citation type="submission" date="2025-08" db="UniProtKB">
        <authorList>
            <consortium name="RefSeq"/>
        </authorList>
    </citation>
    <scope>IDENTIFICATION</scope>
</reference>
<evidence type="ECO:0000313" key="1">
    <source>
        <dbReference type="Proteomes" id="UP000695007"/>
    </source>
</evidence>
<dbReference type="AlphaFoldDB" id="A0AAJ6YIM0"/>
<dbReference type="Proteomes" id="UP000695007">
    <property type="component" value="Unplaced"/>
</dbReference>
<dbReference type="InterPro" id="IPR035437">
    <property type="entry name" value="SNase_OB-fold_sf"/>
</dbReference>
<evidence type="ECO:0000313" key="2">
    <source>
        <dbReference type="RefSeq" id="XP_011498715.1"/>
    </source>
</evidence>
<dbReference type="PANTHER" id="PTHR28434:SF1">
    <property type="entry name" value="PROTEIN C3ORF33"/>
    <property type="match status" value="1"/>
</dbReference>
<name>A0AAJ6YIM0_9HYME</name>
<dbReference type="GeneID" id="105362883"/>
<sequence>MSVENISILVKQFSNYIQHDCRGAEIFTYGIACTGLLTAFYKVRPFSRFTKPNDVPKHFFTKKVLLEGTVKNVEFDGVSYLLVDHKPLIPLPRLNSNYLPVKIAGVNVTSNGINWLQTIIKGQKITFIPISTDSKFLTCIVNVLENNKEPLSAGKELVKIGFGTVEELPSSSAADKNVKVYVKSLKLAQKWAERQRNGIWQKKNPLTLTWKLRNILEQKLRARLPVILVKYFNI</sequence>
<dbReference type="GO" id="GO:0005615">
    <property type="term" value="C:extracellular space"/>
    <property type="evidence" value="ECO:0007669"/>
    <property type="project" value="TreeGrafter"/>
</dbReference>
<dbReference type="RefSeq" id="XP_011498715.1">
    <property type="nucleotide sequence ID" value="XM_011500413.1"/>
</dbReference>
<accession>A0AAJ6YIM0</accession>
<dbReference type="InterPro" id="IPR042421">
    <property type="entry name" value="C3orf33-like"/>
</dbReference>